<keyword evidence="2" id="KW-0805">Transcription regulation</keyword>
<proteinExistence type="inferred from homology"/>
<dbReference type="PANTHER" id="PTHR30126:SF98">
    <property type="entry name" value="HTH-TYPE TRANSCRIPTIONAL ACTIVATOR BAUR"/>
    <property type="match status" value="1"/>
</dbReference>
<dbReference type="InterPro" id="IPR036390">
    <property type="entry name" value="WH_DNA-bd_sf"/>
</dbReference>
<evidence type="ECO:0000313" key="6">
    <source>
        <dbReference type="EMBL" id="GHF57101.1"/>
    </source>
</evidence>
<comment type="caution">
    <text evidence="6">The sequence shown here is derived from an EMBL/GenBank/DDBJ whole genome shotgun (WGS) entry which is preliminary data.</text>
</comment>
<feature type="domain" description="HTH lysR-type" evidence="5">
    <location>
        <begin position="4"/>
        <end position="61"/>
    </location>
</feature>
<sequence length="394" mass="43150">MLSRNLRHFRVFLAVADLKSPTLAADRCHVTQPAVTQALGKLEREAGGALFDRTRQGFFLTPRGEVFETRIRRAIDRLDAALAEIAPRLTLTASAAQLQAMIAVSEAQTFSLAARTLGIAQPTVHRAVTRLEKDAARPLFDRVSFGLAATRACRALVQAARLAFSEVEQAEAELAAFDGREVGRIVVGALPLSRSVVLPEALARFRAARPRQPVTILDGPYTEMLSGLRRGDIDVILGALRDPLPAEDVEQEPLFRDRLTILARPGHPLLSAPTISLESMARQPWTVPRHGTPSRDQFDALFTSHGLPHPESVLECGSILLMRELLSRGDLLGCISERQAAAEIDKGLLARLEIPFEWPARAIGLSYRTGWIPTTAQRLLLDMIRAAAVELTPL</sequence>
<dbReference type="Gene3D" id="1.10.10.10">
    <property type="entry name" value="Winged helix-like DNA-binding domain superfamily/Winged helix DNA-binding domain"/>
    <property type="match status" value="2"/>
</dbReference>
<dbReference type="InterPro" id="IPR036388">
    <property type="entry name" value="WH-like_DNA-bd_sf"/>
</dbReference>
<reference evidence="6" key="2">
    <citation type="submission" date="2020-09" db="EMBL/GenBank/DDBJ databases">
        <authorList>
            <person name="Sun Q."/>
            <person name="Kim S."/>
        </authorList>
    </citation>
    <scope>NUCLEOTIDE SEQUENCE</scope>
    <source>
        <strain evidence="6">KCTC 42650</strain>
    </source>
</reference>
<dbReference type="Proteomes" id="UP000626220">
    <property type="component" value="Unassembled WGS sequence"/>
</dbReference>
<keyword evidence="7" id="KW-1185">Reference proteome</keyword>
<dbReference type="AlphaFoldDB" id="A0A8J3M837"/>
<evidence type="ECO:0000256" key="2">
    <source>
        <dbReference type="ARBA" id="ARBA00023015"/>
    </source>
</evidence>
<name>A0A8J3M837_9RHOB</name>
<accession>A0A8J3M837</accession>
<dbReference type="RefSeq" id="WP_189680979.1">
    <property type="nucleotide sequence ID" value="NZ_BNCJ01000009.1"/>
</dbReference>
<comment type="similarity">
    <text evidence="1">Belongs to the LysR transcriptional regulatory family.</text>
</comment>
<keyword evidence="3" id="KW-0238">DNA-binding</keyword>
<organism evidence="6 7">
    <name type="scientific">Seohaeicola zhoushanensis</name>
    <dbReference type="NCBI Taxonomy" id="1569283"/>
    <lineage>
        <taxon>Bacteria</taxon>
        <taxon>Pseudomonadati</taxon>
        <taxon>Pseudomonadota</taxon>
        <taxon>Alphaproteobacteria</taxon>
        <taxon>Rhodobacterales</taxon>
        <taxon>Roseobacteraceae</taxon>
        <taxon>Seohaeicola</taxon>
    </lineage>
</organism>
<evidence type="ECO:0000256" key="3">
    <source>
        <dbReference type="ARBA" id="ARBA00023125"/>
    </source>
</evidence>
<evidence type="ECO:0000256" key="4">
    <source>
        <dbReference type="ARBA" id="ARBA00023163"/>
    </source>
</evidence>
<dbReference type="InterPro" id="IPR005119">
    <property type="entry name" value="LysR_subst-bd"/>
</dbReference>
<evidence type="ECO:0000259" key="5">
    <source>
        <dbReference type="PROSITE" id="PS50931"/>
    </source>
</evidence>
<evidence type="ECO:0000313" key="7">
    <source>
        <dbReference type="Proteomes" id="UP000626220"/>
    </source>
</evidence>
<dbReference type="GO" id="GO:0003700">
    <property type="term" value="F:DNA-binding transcription factor activity"/>
    <property type="evidence" value="ECO:0007669"/>
    <property type="project" value="InterPro"/>
</dbReference>
<dbReference type="Pfam" id="PF00126">
    <property type="entry name" value="HTH_1"/>
    <property type="match status" value="2"/>
</dbReference>
<evidence type="ECO:0000256" key="1">
    <source>
        <dbReference type="ARBA" id="ARBA00009437"/>
    </source>
</evidence>
<dbReference type="PANTHER" id="PTHR30126">
    <property type="entry name" value="HTH-TYPE TRANSCRIPTIONAL REGULATOR"/>
    <property type="match status" value="1"/>
</dbReference>
<dbReference type="SUPFAM" id="SSF46785">
    <property type="entry name" value="Winged helix' DNA-binding domain"/>
    <property type="match status" value="2"/>
</dbReference>
<reference evidence="6" key="1">
    <citation type="journal article" date="2014" name="Int. J. Syst. Evol. Microbiol.">
        <title>Complete genome sequence of Corynebacterium casei LMG S-19264T (=DSM 44701T), isolated from a smear-ripened cheese.</title>
        <authorList>
            <consortium name="US DOE Joint Genome Institute (JGI-PGF)"/>
            <person name="Walter F."/>
            <person name="Albersmeier A."/>
            <person name="Kalinowski J."/>
            <person name="Ruckert C."/>
        </authorList>
    </citation>
    <scope>NUCLEOTIDE SEQUENCE</scope>
    <source>
        <strain evidence="6">KCTC 42650</strain>
    </source>
</reference>
<dbReference type="Pfam" id="PF03466">
    <property type="entry name" value="LysR_substrate"/>
    <property type="match status" value="1"/>
</dbReference>
<dbReference type="Gene3D" id="3.40.190.290">
    <property type="match status" value="1"/>
</dbReference>
<protein>
    <submittedName>
        <fullName evidence="6">Transcriptional regulator</fullName>
    </submittedName>
</protein>
<dbReference type="PROSITE" id="PS50931">
    <property type="entry name" value="HTH_LYSR"/>
    <property type="match status" value="2"/>
</dbReference>
<dbReference type="GO" id="GO:0000976">
    <property type="term" value="F:transcription cis-regulatory region binding"/>
    <property type="evidence" value="ECO:0007669"/>
    <property type="project" value="TreeGrafter"/>
</dbReference>
<dbReference type="InterPro" id="IPR000847">
    <property type="entry name" value="LysR_HTH_N"/>
</dbReference>
<dbReference type="EMBL" id="BNCJ01000009">
    <property type="protein sequence ID" value="GHF57101.1"/>
    <property type="molecule type" value="Genomic_DNA"/>
</dbReference>
<feature type="domain" description="HTH lysR-type" evidence="5">
    <location>
        <begin position="97"/>
        <end position="150"/>
    </location>
</feature>
<dbReference type="SUPFAM" id="SSF53850">
    <property type="entry name" value="Periplasmic binding protein-like II"/>
    <property type="match status" value="1"/>
</dbReference>
<keyword evidence="4" id="KW-0804">Transcription</keyword>
<gene>
    <name evidence="6" type="primary">fldY</name>
    <name evidence="6" type="ORF">GCM10017056_30670</name>
</gene>